<dbReference type="RefSeq" id="WP_168759061.1">
    <property type="nucleotide sequence ID" value="NZ_CP051487.1"/>
</dbReference>
<organism evidence="1 2">
    <name type="scientific">Pseudomonas umsongensis</name>
    <dbReference type="NCBI Taxonomy" id="198618"/>
    <lineage>
        <taxon>Bacteria</taxon>
        <taxon>Pseudomonadati</taxon>
        <taxon>Pseudomonadota</taxon>
        <taxon>Gammaproteobacteria</taxon>
        <taxon>Pseudomonadales</taxon>
        <taxon>Pseudomonadaceae</taxon>
        <taxon>Pseudomonas</taxon>
    </lineage>
</organism>
<protein>
    <submittedName>
        <fullName evidence="1">Uncharacterized protein</fullName>
    </submittedName>
</protein>
<reference evidence="1 2" key="1">
    <citation type="submission" date="2020-04" db="EMBL/GenBank/DDBJ databases">
        <authorList>
            <person name="Yao Y."/>
            <person name="He Z."/>
        </authorList>
    </citation>
    <scope>NUCLEOTIDE SEQUENCE [LARGE SCALE GENOMIC DNA]</scope>
    <source>
        <strain evidence="1 2">CY-1</strain>
    </source>
</reference>
<dbReference type="Proteomes" id="UP000501367">
    <property type="component" value="Chromosome"/>
</dbReference>
<dbReference type="AlphaFoldDB" id="A0AAE7A0G8"/>
<dbReference type="EMBL" id="CP051487">
    <property type="protein sequence ID" value="QJC82128.1"/>
    <property type="molecule type" value="Genomic_DNA"/>
</dbReference>
<evidence type="ECO:0000313" key="2">
    <source>
        <dbReference type="Proteomes" id="UP000501367"/>
    </source>
</evidence>
<gene>
    <name evidence="1" type="ORF">HGP31_28965</name>
</gene>
<evidence type="ECO:0000313" key="1">
    <source>
        <dbReference type="EMBL" id="QJC82128.1"/>
    </source>
</evidence>
<proteinExistence type="predicted"/>
<dbReference type="KEGG" id="pum:HGP31_28965"/>
<accession>A0AAE7A0G8</accession>
<sequence length="368" mass="39857">MLTTTLSGSAPNLTVVPLDPGFRAKTTLVHKQLVSTANNPGSLHLASSSKSTWVKHDCSPATLLHSVEVHAKRGLLNLNASKDFATGALSQECKREVERAVTSTVAALNQVLARSDAGSPLITIHENHLLGDGLVYEDRNIPRRGNPDDYDRYHTLGVPFAENGRMQAHYHLELRGGLTATIVADVLNSLNDIGTVIAGREIISADDIELILGKLPDRETAKSSLRMEIKAVRQLIPTELDAKASKTQVRDELFGAFTALGSANVEISTGHVFRNAHMNGFRIAEPDCLGNGNTRLSDDLALVESFADGASTTPLTTLQFLDIHLSFRKAMADLPAADGDGIEVKELQAFKERLEAASEQVIRMLRRS</sequence>
<name>A0AAE7A0G8_9PSED</name>
<dbReference type="GeneID" id="72197671"/>